<organism evidence="1 2">
    <name type="scientific">Persicirhabdus sediminis</name>
    <dbReference type="NCBI Taxonomy" id="454144"/>
    <lineage>
        <taxon>Bacteria</taxon>
        <taxon>Pseudomonadati</taxon>
        <taxon>Verrucomicrobiota</taxon>
        <taxon>Verrucomicrobiia</taxon>
        <taxon>Verrucomicrobiales</taxon>
        <taxon>Verrucomicrobiaceae</taxon>
        <taxon>Persicirhabdus</taxon>
    </lineage>
</organism>
<protein>
    <submittedName>
        <fullName evidence="1">Pentapeptide repeat-containing protein</fullName>
    </submittedName>
</protein>
<gene>
    <name evidence="1" type="ORF">JIN82_06775</name>
</gene>
<sequence length="230" mass="26364">METYSKCDYSQDENLPSWSSAHYQRCIFSGSYMGTDIRDPRKRIVISDVKFTNCQFKQVDWCGVSFHNVEFENCWFKSINRFDACLYSNVKFTGSHRGTYLGSHRWDIGRDINSPANKAFIEANQQAYEQIDVAIDLSDYVMGGQAYSELLTSGVPISKIVKSKHGHCEFINYKRMVSLLESGLVEEPLADDLETQMYLNSSDFVYLYASNDLHSAKFIEFCAQNDCIIS</sequence>
<evidence type="ECO:0000313" key="1">
    <source>
        <dbReference type="EMBL" id="MBK1790857.1"/>
    </source>
</evidence>
<comment type="caution">
    <text evidence="1">The sequence shown here is derived from an EMBL/GenBank/DDBJ whole genome shotgun (WGS) entry which is preliminary data.</text>
</comment>
<evidence type="ECO:0000313" key="2">
    <source>
        <dbReference type="Proteomes" id="UP000624703"/>
    </source>
</evidence>
<reference evidence="1" key="1">
    <citation type="submission" date="2021-01" db="EMBL/GenBank/DDBJ databases">
        <title>Modified the classification status of verrucomicrobia.</title>
        <authorList>
            <person name="Feng X."/>
        </authorList>
    </citation>
    <scope>NUCLEOTIDE SEQUENCE</scope>
    <source>
        <strain evidence="1">_KCTC 22039</strain>
    </source>
</reference>
<accession>A0A8J7MCV5</accession>
<keyword evidence="2" id="KW-1185">Reference proteome</keyword>
<dbReference type="RefSeq" id="WP_200310881.1">
    <property type="nucleotide sequence ID" value="NZ_JAENIM010000034.1"/>
</dbReference>
<dbReference type="AlphaFoldDB" id="A0A8J7MCV5"/>
<dbReference type="EMBL" id="JAENIM010000034">
    <property type="protein sequence ID" value="MBK1790857.1"/>
    <property type="molecule type" value="Genomic_DNA"/>
</dbReference>
<name>A0A8J7MCV5_9BACT</name>
<dbReference type="Gene3D" id="2.160.20.80">
    <property type="entry name" value="E3 ubiquitin-protein ligase SopA"/>
    <property type="match status" value="1"/>
</dbReference>
<proteinExistence type="predicted"/>
<dbReference type="SUPFAM" id="SSF141571">
    <property type="entry name" value="Pentapeptide repeat-like"/>
    <property type="match status" value="1"/>
</dbReference>
<dbReference type="Proteomes" id="UP000624703">
    <property type="component" value="Unassembled WGS sequence"/>
</dbReference>